<dbReference type="AlphaFoldDB" id="H2ZPC1"/>
<feature type="domain" description="WxxW" evidence="6">
    <location>
        <begin position="110"/>
        <end position="193"/>
    </location>
</feature>
<keyword evidence="8" id="KW-1185">Reference proteome</keyword>
<dbReference type="HOGENOM" id="CLU_105906_0_0_1"/>
<dbReference type="InterPro" id="IPR039675">
    <property type="entry name" value="CILP1/CILP2"/>
</dbReference>
<reference evidence="7" key="2">
    <citation type="submission" date="2025-08" db="UniProtKB">
        <authorList>
            <consortium name="Ensembl"/>
        </authorList>
    </citation>
    <scope>IDENTIFICATION</scope>
</reference>
<keyword evidence="2" id="KW-0964">Secreted</keyword>
<dbReference type="GeneTree" id="ENSGT00390000008152"/>
<dbReference type="InterPro" id="IPR025155">
    <property type="entry name" value="WxxW_domain"/>
</dbReference>
<evidence type="ECO:0000313" key="8">
    <source>
        <dbReference type="Proteomes" id="UP000007875"/>
    </source>
</evidence>
<dbReference type="PANTHER" id="PTHR15031:SF4">
    <property type="entry name" value="CARTILAGE INTERMEDIATE LAYER PROTEIN 1"/>
    <property type="match status" value="1"/>
</dbReference>
<keyword evidence="3" id="KW-0732">Signal</keyword>
<evidence type="ECO:0000256" key="2">
    <source>
        <dbReference type="ARBA" id="ARBA00022525"/>
    </source>
</evidence>
<evidence type="ECO:0000256" key="3">
    <source>
        <dbReference type="ARBA" id="ARBA00022729"/>
    </source>
</evidence>
<sequence>PRRSRFDDDETRDSSHVCVEPIAIQAQTLTGTPARETGDVFKKFSPFDGLQCFGSDQTTRRCQDYKVRYLCRSVVFSDPGSTVGPPTTTTPTTTTTTTTRRTTPSSAGRWSRWISVDNPLFGSGDNEYLFRVRNLAGFCQNPTAIQARVVGTHLSSKFSGDTFYAMNSRVGLICRNYQQISGRCKNYEVRYFCRTSSINRG</sequence>
<accession>H2ZPC1</accession>
<evidence type="ECO:0000256" key="4">
    <source>
        <dbReference type="ARBA" id="ARBA00023180"/>
    </source>
</evidence>
<name>H2ZPC1_CIOSA</name>
<feature type="compositionally biased region" description="Low complexity" evidence="5">
    <location>
        <begin position="85"/>
        <end position="104"/>
    </location>
</feature>
<dbReference type="InParanoid" id="H2ZPC1"/>
<proteinExistence type="predicted"/>
<evidence type="ECO:0000313" key="7">
    <source>
        <dbReference type="Ensembl" id="ENSCSAVP00000019437.1"/>
    </source>
</evidence>
<dbReference type="eggNOG" id="ENOG502R7BT">
    <property type="taxonomic scope" value="Eukaryota"/>
</dbReference>
<feature type="region of interest" description="Disordered" evidence="5">
    <location>
        <begin position="80"/>
        <end position="105"/>
    </location>
</feature>
<comment type="subcellular location">
    <subcellularLocation>
        <location evidence="1">Secreted</location>
    </subcellularLocation>
</comment>
<reference evidence="7" key="3">
    <citation type="submission" date="2025-09" db="UniProtKB">
        <authorList>
            <consortium name="Ensembl"/>
        </authorList>
    </citation>
    <scope>IDENTIFICATION</scope>
</reference>
<dbReference type="Ensembl" id="ENSCSAVT00000019647.1">
    <property type="protein sequence ID" value="ENSCSAVP00000019437.1"/>
    <property type="gene ID" value="ENSCSAVG00000011395.1"/>
</dbReference>
<evidence type="ECO:0000259" key="6">
    <source>
        <dbReference type="Pfam" id="PF13330"/>
    </source>
</evidence>
<dbReference type="PANTHER" id="PTHR15031">
    <property type="entry name" value="CARTILAGE INTERMEDIATE LAYER PROTEIN CLIP"/>
    <property type="match status" value="1"/>
</dbReference>
<reference evidence="8" key="1">
    <citation type="submission" date="2003-08" db="EMBL/GenBank/DDBJ databases">
        <authorList>
            <person name="Birren B."/>
            <person name="Nusbaum C."/>
            <person name="Abebe A."/>
            <person name="Abouelleil A."/>
            <person name="Adekoya E."/>
            <person name="Ait-zahra M."/>
            <person name="Allen N."/>
            <person name="Allen T."/>
            <person name="An P."/>
            <person name="Anderson M."/>
            <person name="Anderson S."/>
            <person name="Arachchi H."/>
            <person name="Armbruster J."/>
            <person name="Bachantsang P."/>
            <person name="Baldwin J."/>
            <person name="Barry A."/>
            <person name="Bayul T."/>
            <person name="Blitshsteyn B."/>
            <person name="Bloom T."/>
            <person name="Blye J."/>
            <person name="Boguslavskiy L."/>
            <person name="Borowsky M."/>
            <person name="Boukhgalter B."/>
            <person name="Brunache A."/>
            <person name="Butler J."/>
            <person name="Calixte N."/>
            <person name="Calvo S."/>
            <person name="Camarata J."/>
            <person name="Campo K."/>
            <person name="Chang J."/>
            <person name="Cheshatsang Y."/>
            <person name="Citroen M."/>
            <person name="Collymore A."/>
            <person name="Considine T."/>
            <person name="Cook A."/>
            <person name="Cooke P."/>
            <person name="Corum B."/>
            <person name="Cuomo C."/>
            <person name="David R."/>
            <person name="Dawoe T."/>
            <person name="Degray S."/>
            <person name="Dodge S."/>
            <person name="Dooley K."/>
            <person name="Dorje P."/>
            <person name="Dorjee K."/>
            <person name="Dorris L."/>
            <person name="Duffey N."/>
            <person name="Dupes A."/>
            <person name="Elkins T."/>
            <person name="Engels R."/>
            <person name="Erickson J."/>
            <person name="Farina A."/>
            <person name="Faro S."/>
            <person name="Ferreira P."/>
            <person name="Fischer H."/>
            <person name="Fitzgerald M."/>
            <person name="Foley K."/>
            <person name="Gage D."/>
            <person name="Galagan J."/>
            <person name="Gearin G."/>
            <person name="Gnerre S."/>
            <person name="Gnirke A."/>
            <person name="Goyette A."/>
            <person name="Graham J."/>
            <person name="Grandbois E."/>
            <person name="Gyaltsen K."/>
            <person name="Hafez N."/>
            <person name="Hagopian D."/>
            <person name="Hagos B."/>
            <person name="Hall J."/>
            <person name="Hatcher B."/>
            <person name="Heller A."/>
            <person name="Higgins H."/>
            <person name="Honan T."/>
            <person name="Horn A."/>
            <person name="Houde N."/>
            <person name="Hughes L."/>
            <person name="Hulme W."/>
            <person name="Husby E."/>
            <person name="Iliev I."/>
            <person name="Jaffe D."/>
            <person name="Jones C."/>
            <person name="Kamal M."/>
            <person name="Kamat A."/>
            <person name="Kamvysselis M."/>
            <person name="Karlsson E."/>
            <person name="Kells C."/>
            <person name="Kieu A."/>
            <person name="Kisner P."/>
            <person name="Kodira C."/>
            <person name="Kulbokas E."/>
            <person name="Labutti K."/>
            <person name="Lama D."/>
            <person name="Landers T."/>
            <person name="Leger J."/>
            <person name="Levine S."/>
            <person name="Lewis D."/>
            <person name="Lewis T."/>
            <person name="Lindblad-toh K."/>
            <person name="Liu X."/>
            <person name="Lokyitsang T."/>
            <person name="Lokyitsang Y."/>
            <person name="Lucien O."/>
            <person name="Lui A."/>
            <person name="Ma L.J."/>
            <person name="Mabbitt R."/>
            <person name="Macdonald J."/>
            <person name="Maclean C."/>
            <person name="Major J."/>
            <person name="Manning J."/>
            <person name="Marabella R."/>
            <person name="Maru K."/>
            <person name="Matthews C."/>
            <person name="Mauceli E."/>
            <person name="Mccarthy M."/>
            <person name="Mcdonough S."/>
            <person name="Mcghee T."/>
            <person name="Meldrim J."/>
            <person name="Meneus L."/>
            <person name="Mesirov J."/>
            <person name="Mihalev A."/>
            <person name="Mihova T."/>
            <person name="Mikkelsen T."/>
            <person name="Mlenga V."/>
            <person name="Moru K."/>
            <person name="Mozes J."/>
            <person name="Mulrain L."/>
            <person name="Munson G."/>
            <person name="Naylor J."/>
            <person name="Newes C."/>
            <person name="Nguyen C."/>
            <person name="Nguyen N."/>
            <person name="Nguyen T."/>
            <person name="Nicol R."/>
            <person name="Nielsen C."/>
            <person name="Nizzari M."/>
            <person name="Norbu C."/>
            <person name="Norbu N."/>
            <person name="O'donnell P."/>
            <person name="Okoawo O."/>
            <person name="O'leary S."/>
            <person name="Omotosho B."/>
            <person name="O'neill K."/>
            <person name="Osman S."/>
            <person name="Parker S."/>
            <person name="Perrin D."/>
            <person name="Phunkhang P."/>
            <person name="Piqani B."/>
            <person name="Purcell S."/>
            <person name="Rachupka T."/>
            <person name="Ramasamy U."/>
            <person name="Rameau R."/>
            <person name="Ray V."/>
            <person name="Raymond C."/>
            <person name="Retta R."/>
            <person name="Richardson S."/>
            <person name="Rise C."/>
            <person name="Rodriguez J."/>
            <person name="Rogers J."/>
            <person name="Rogov P."/>
            <person name="Rutman M."/>
            <person name="Schupbach R."/>
            <person name="Seaman C."/>
            <person name="Settipalli S."/>
            <person name="Sharpe T."/>
            <person name="Sheridan J."/>
            <person name="Sherpa N."/>
            <person name="Shi J."/>
            <person name="Smirnov S."/>
            <person name="Smith C."/>
            <person name="Sougnez C."/>
            <person name="Spencer B."/>
            <person name="Stalker J."/>
            <person name="Stange-thomann N."/>
            <person name="Stavropoulos S."/>
            <person name="Stetson K."/>
            <person name="Stone C."/>
            <person name="Stone S."/>
            <person name="Stubbs M."/>
            <person name="Talamas J."/>
            <person name="Tchuinga P."/>
            <person name="Tenzing P."/>
            <person name="Tesfaye S."/>
            <person name="Theodore J."/>
            <person name="Thoulutsang Y."/>
            <person name="Topham K."/>
            <person name="Towey S."/>
            <person name="Tsamla T."/>
            <person name="Tsomo N."/>
            <person name="Vallee D."/>
            <person name="Vassiliev H."/>
            <person name="Venkataraman V."/>
            <person name="Vinson J."/>
            <person name="Vo A."/>
            <person name="Wade C."/>
            <person name="Wang S."/>
            <person name="Wangchuk T."/>
            <person name="Wangdi T."/>
            <person name="Whittaker C."/>
            <person name="Wilkinson J."/>
            <person name="Wu Y."/>
            <person name="Wyman D."/>
            <person name="Yadav S."/>
            <person name="Yang S."/>
            <person name="Yang X."/>
            <person name="Yeager S."/>
            <person name="Yee E."/>
            <person name="Young G."/>
            <person name="Zainoun J."/>
            <person name="Zembeck L."/>
            <person name="Zimmer A."/>
            <person name="Zody M."/>
            <person name="Lander E."/>
        </authorList>
    </citation>
    <scope>NUCLEOTIDE SEQUENCE [LARGE SCALE GENOMIC DNA]</scope>
</reference>
<organism evidence="7 8">
    <name type="scientific">Ciona savignyi</name>
    <name type="common">Pacific transparent sea squirt</name>
    <dbReference type="NCBI Taxonomy" id="51511"/>
    <lineage>
        <taxon>Eukaryota</taxon>
        <taxon>Metazoa</taxon>
        <taxon>Chordata</taxon>
        <taxon>Tunicata</taxon>
        <taxon>Ascidiacea</taxon>
        <taxon>Phlebobranchia</taxon>
        <taxon>Cionidae</taxon>
        <taxon>Ciona</taxon>
    </lineage>
</organism>
<evidence type="ECO:0000256" key="1">
    <source>
        <dbReference type="ARBA" id="ARBA00004613"/>
    </source>
</evidence>
<dbReference type="GO" id="GO:0005576">
    <property type="term" value="C:extracellular region"/>
    <property type="evidence" value="ECO:0007669"/>
    <property type="project" value="UniProtKB-SubCell"/>
</dbReference>
<protein>
    <recommendedName>
        <fullName evidence="6">WxxW domain-containing protein</fullName>
    </recommendedName>
</protein>
<feature type="domain" description="WxxW" evidence="6">
    <location>
        <begin position="13"/>
        <end position="71"/>
    </location>
</feature>
<keyword evidence="4" id="KW-0325">Glycoprotein</keyword>
<evidence type="ECO:0000256" key="5">
    <source>
        <dbReference type="SAM" id="MobiDB-lite"/>
    </source>
</evidence>
<dbReference type="Proteomes" id="UP000007875">
    <property type="component" value="Unassembled WGS sequence"/>
</dbReference>
<dbReference type="Pfam" id="PF13330">
    <property type="entry name" value="Mucin2_WxxW"/>
    <property type="match status" value="2"/>
</dbReference>
<dbReference type="STRING" id="51511.ENSCSAVP00000019437"/>